<dbReference type="AlphaFoldDB" id="A0AA38UKG0"/>
<sequence>MLPGRPPPRPFEVPDPLRDTEVCYRIIVYGSCSRDPADMDERFSKDEQEQRRLEVQLGPVIPASKMLTIQDRREFIKPYARTIIPDLKHNKPWRCEFCTKFAREAVWMNSEWLQLKNPNMISYVHLVCNSEIGDCAETLSAINSQMQALAGAPPTPLPKLPREYGLKYPMAASCVNCNSESKENRKRLKQCNGCKLTRCVQLV</sequence>
<evidence type="ECO:0000313" key="2">
    <source>
        <dbReference type="Proteomes" id="UP001163846"/>
    </source>
</evidence>
<dbReference type="EMBL" id="MU805949">
    <property type="protein sequence ID" value="KAJ3844665.1"/>
    <property type="molecule type" value="Genomic_DNA"/>
</dbReference>
<gene>
    <name evidence="1" type="ORF">F5878DRAFT_525386</name>
</gene>
<reference evidence="1" key="1">
    <citation type="submission" date="2022-08" db="EMBL/GenBank/DDBJ databases">
        <authorList>
            <consortium name="DOE Joint Genome Institute"/>
            <person name="Min B."/>
            <person name="Riley R."/>
            <person name="Sierra-Patev S."/>
            <person name="Naranjo-Ortiz M."/>
            <person name="Looney B."/>
            <person name="Konkel Z."/>
            <person name="Slot J.C."/>
            <person name="Sakamoto Y."/>
            <person name="Steenwyk J.L."/>
            <person name="Rokas A."/>
            <person name="Carro J."/>
            <person name="Camarero S."/>
            <person name="Ferreira P."/>
            <person name="Molpeceres G."/>
            <person name="Ruiz-Duenas F.J."/>
            <person name="Serrano A."/>
            <person name="Henrissat B."/>
            <person name="Drula E."/>
            <person name="Hughes K.W."/>
            <person name="Mata J.L."/>
            <person name="Ishikawa N.K."/>
            <person name="Vargas-Isla R."/>
            <person name="Ushijima S."/>
            <person name="Smith C.A."/>
            <person name="Ahrendt S."/>
            <person name="Andreopoulos W."/>
            <person name="He G."/>
            <person name="Labutti K."/>
            <person name="Lipzen A."/>
            <person name="Ng V."/>
            <person name="Sandor L."/>
            <person name="Barry K."/>
            <person name="Martinez A.T."/>
            <person name="Xiao Y."/>
            <person name="Gibbons J.G."/>
            <person name="Terashima K."/>
            <person name="Hibbett D.S."/>
            <person name="Grigoriev I.V."/>
        </authorList>
    </citation>
    <scope>NUCLEOTIDE SEQUENCE</scope>
    <source>
        <strain evidence="1">TFB9207</strain>
    </source>
</reference>
<dbReference type="Proteomes" id="UP001163846">
    <property type="component" value="Unassembled WGS sequence"/>
</dbReference>
<evidence type="ECO:0000313" key="1">
    <source>
        <dbReference type="EMBL" id="KAJ3844665.1"/>
    </source>
</evidence>
<accession>A0AA38UKG0</accession>
<proteinExistence type="predicted"/>
<organism evidence="1 2">
    <name type="scientific">Lentinula raphanica</name>
    <dbReference type="NCBI Taxonomy" id="153919"/>
    <lineage>
        <taxon>Eukaryota</taxon>
        <taxon>Fungi</taxon>
        <taxon>Dikarya</taxon>
        <taxon>Basidiomycota</taxon>
        <taxon>Agaricomycotina</taxon>
        <taxon>Agaricomycetes</taxon>
        <taxon>Agaricomycetidae</taxon>
        <taxon>Agaricales</taxon>
        <taxon>Marasmiineae</taxon>
        <taxon>Omphalotaceae</taxon>
        <taxon>Lentinula</taxon>
    </lineage>
</organism>
<protein>
    <submittedName>
        <fullName evidence="1">Uncharacterized protein</fullName>
    </submittedName>
</protein>
<comment type="caution">
    <text evidence="1">The sequence shown here is derived from an EMBL/GenBank/DDBJ whole genome shotgun (WGS) entry which is preliminary data.</text>
</comment>
<keyword evidence="2" id="KW-1185">Reference proteome</keyword>
<name>A0AA38UKG0_9AGAR</name>